<organism evidence="1 2">
    <name type="scientific">Xylaria bambusicola</name>
    <dbReference type="NCBI Taxonomy" id="326684"/>
    <lineage>
        <taxon>Eukaryota</taxon>
        <taxon>Fungi</taxon>
        <taxon>Dikarya</taxon>
        <taxon>Ascomycota</taxon>
        <taxon>Pezizomycotina</taxon>
        <taxon>Sordariomycetes</taxon>
        <taxon>Xylariomycetidae</taxon>
        <taxon>Xylariales</taxon>
        <taxon>Xylariaceae</taxon>
        <taxon>Xylaria</taxon>
    </lineage>
</organism>
<dbReference type="Proteomes" id="UP001305414">
    <property type="component" value="Unassembled WGS sequence"/>
</dbReference>
<name>A0AAN7U7V1_9PEZI</name>
<accession>A0AAN7U7V1</accession>
<reference evidence="1 2" key="1">
    <citation type="submission" date="2023-10" db="EMBL/GenBank/DDBJ databases">
        <title>Draft genome sequence of Xylaria bambusicola isolate GMP-LS, the root and basal stem rot pathogen of sugarcane in Indonesia.</title>
        <authorList>
            <person name="Selvaraj P."/>
            <person name="Muralishankar V."/>
            <person name="Muruganantham S."/>
            <person name="Sp S."/>
            <person name="Haryani S."/>
            <person name="Lau K.J.X."/>
            <person name="Naqvi N.I."/>
        </authorList>
    </citation>
    <scope>NUCLEOTIDE SEQUENCE [LARGE SCALE GENOMIC DNA]</scope>
    <source>
        <strain evidence="1">GMP-LS</strain>
    </source>
</reference>
<dbReference type="EMBL" id="JAWHQM010000006">
    <property type="protein sequence ID" value="KAK5627585.1"/>
    <property type="molecule type" value="Genomic_DNA"/>
</dbReference>
<gene>
    <name evidence="1" type="ORF">RRF57_003300</name>
</gene>
<keyword evidence="2" id="KW-1185">Reference proteome</keyword>
<proteinExistence type="predicted"/>
<sequence>MAYNMYEKCYKNSTNETGPASLHSLVTVGRDIVSLVVAHPTTNIAVNEVAVKRIKGAAPYSQDIISFYTLVECYTTFQVLSLFLRPY</sequence>
<evidence type="ECO:0000313" key="2">
    <source>
        <dbReference type="Proteomes" id="UP001305414"/>
    </source>
</evidence>
<dbReference type="AlphaFoldDB" id="A0AAN7U7V1"/>
<evidence type="ECO:0000313" key="1">
    <source>
        <dbReference type="EMBL" id="KAK5627585.1"/>
    </source>
</evidence>
<protein>
    <submittedName>
        <fullName evidence="1">Uncharacterized protein</fullName>
    </submittedName>
</protein>
<comment type="caution">
    <text evidence="1">The sequence shown here is derived from an EMBL/GenBank/DDBJ whole genome shotgun (WGS) entry which is preliminary data.</text>
</comment>